<dbReference type="Gene3D" id="3.100.10.10">
    <property type="match status" value="1"/>
</dbReference>
<evidence type="ECO:0000256" key="2">
    <source>
        <dbReference type="ARBA" id="ARBA00022980"/>
    </source>
</evidence>
<dbReference type="OrthoDB" id="9418at2157"/>
<sequence>MIRKTKKIRKQRGSRSVGGGCTKKRRGAGHRGGRGLAGGNKHLKTWMVINDPNHFGKYGFKRPQKTIQKFNPINLSTINDNVEKYLDAEIATKEDGQIVIDITELGYNKVLGKGSLSEAMTIKAPQFSKSAIAKIEDAGGVAEII</sequence>
<keyword evidence="3 5" id="KW-0687">Ribonucleoprotein</keyword>
<evidence type="ECO:0000259" key="8">
    <source>
        <dbReference type="Pfam" id="PF00828"/>
    </source>
</evidence>
<dbReference type="GO" id="GO:0003735">
    <property type="term" value="F:structural constituent of ribosome"/>
    <property type="evidence" value="ECO:0007669"/>
    <property type="project" value="InterPro"/>
</dbReference>
<dbReference type="Pfam" id="PF00828">
    <property type="entry name" value="Ribosomal_L27A"/>
    <property type="match status" value="1"/>
</dbReference>
<feature type="compositionally biased region" description="Basic residues" evidence="7">
    <location>
        <begin position="1"/>
        <end position="13"/>
    </location>
</feature>
<dbReference type="GO" id="GO:0006412">
    <property type="term" value="P:translation"/>
    <property type="evidence" value="ECO:0007669"/>
    <property type="project" value="UniProtKB-UniRule"/>
</dbReference>
<protein>
    <recommendedName>
        <fullName evidence="4 5">Large ribosomal subunit protein uL15</fullName>
    </recommendedName>
</protein>
<evidence type="ECO:0000256" key="6">
    <source>
        <dbReference type="RuleBase" id="RU003888"/>
    </source>
</evidence>
<dbReference type="Proteomes" id="UP000217528">
    <property type="component" value="Unassembled WGS sequence"/>
</dbReference>
<dbReference type="PANTHER" id="PTHR11721:SF3">
    <property type="entry name" value="LARGE RIBOSOMAL SUBUNIT PROTEIN UL15"/>
    <property type="match status" value="1"/>
</dbReference>
<dbReference type="GO" id="GO:0022625">
    <property type="term" value="C:cytosolic large ribosomal subunit"/>
    <property type="evidence" value="ECO:0007669"/>
    <property type="project" value="TreeGrafter"/>
</dbReference>
<accession>A0A2A2HBG2</accession>
<feature type="region of interest" description="Disordered" evidence="7">
    <location>
        <begin position="1"/>
        <end position="38"/>
    </location>
</feature>
<dbReference type="Proteomes" id="UP000246004">
    <property type="component" value="Unassembled WGS sequence"/>
</dbReference>
<name>A0A2A2HBG2_9EURY</name>
<comment type="function">
    <text evidence="5">Binds to the 23S rRNA.</text>
</comment>
<dbReference type="InterPro" id="IPR021131">
    <property type="entry name" value="Ribosomal_uL15/eL18"/>
</dbReference>
<dbReference type="InterPro" id="IPR027386">
    <property type="entry name" value="Rbsml_uL15_N"/>
</dbReference>
<evidence type="ECO:0000256" key="1">
    <source>
        <dbReference type="ARBA" id="ARBA00007320"/>
    </source>
</evidence>
<dbReference type="SUPFAM" id="SSF52080">
    <property type="entry name" value="Ribosomal proteins L15p and L18e"/>
    <property type="match status" value="1"/>
</dbReference>
<proteinExistence type="inferred from homology"/>
<comment type="similarity">
    <text evidence="1 5 6">Belongs to the universal ribosomal protein uL15 family.</text>
</comment>
<evidence type="ECO:0000256" key="4">
    <source>
        <dbReference type="ARBA" id="ARBA00035200"/>
    </source>
</evidence>
<evidence type="ECO:0000313" key="9">
    <source>
        <dbReference type="EMBL" id="PAV06650.1"/>
    </source>
</evidence>
<keyword evidence="11" id="KW-1185">Reference proteome</keyword>
<evidence type="ECO:0000256" key="3">
    <source>
        <dbReference type="ARBA" id="ARBA00023274"/>
    </source>
</evidence>
<reference evidence="10 12" key="1">
    <citation type="submission" date="2016-04" db="EMBL/GenBank/DDBJ databases">
        <title>Genome sequence of Methanosphaera cuniculi DSM 4103.</title>
        <authorList>
            <person name="Poehlein A."/>
            <person name="Seedorf H."/>
            <person name="Daniel R."/>
        </authorList>
    </citation>
    <scope>NUCLEOTIDE SEQUENCE [LARGE SCALE GENOMIC DNA]</scope>
    <source>
        <strain evidence="10 12">DSM 4103</strain>
    </source>
</reference>
<evidence type="ECO:0000313" key="10">
    <source>
        <dbReference type="EMBL" id="PWL07838.1"/>
    </source>
</evidence>
<dbReference type="EMBL" id="LWMS01000044">
    <property type="protein sequence ID" value="PWL07838.1"/>
    <property type="molecule type" value="Genomic_DNA"/>
</dbReference>
<dbReference type="PROSITE" id="PS00475">
    <property type="entry name" value="RIBOSOMAL_L15"/>
    <property type="match status" value="1"/>
</dbReference>
<evidence type="ECO:0000313" key="12">
    <source>
        <dbReference type="Proteomes" id="UP000246004"/>
    </source>
</evidence>
<gene>
    <name evidence="10" type="primary">rplO_2</name>
    <name evidence="5" type="synonym">rpl15</name>
    <name evidence="9" type="ORF">ASJ82_04260</name>
    <name evidence="10" type="ORF">MSCUN_13700</name>
</gene>
<dbReference type="HAMAP" id="MF_01341">
    <property type="entry name" value="Ribosomal_uL15"/>
    <property type="match status" value="1"/>
</dbReference>
<dbReference type="PANTHER" id="PTHR11721">
    <property type="entry name" value="60S RIBOSOMAL PROTEIN L27A"/>
    <property type="match status" value="1"/>
</dbReference>
<dbReference type="InterPro" id="IPR036227">
    <property type="entry name" value="Ribosomal_uL15/eL18_sf"/>
</dbReference>
<dbReference type="Gene3D" id="4.10.990.10">
    <property type="match status" value="1"/>
</dbReference>
<feature type="compositionally biased region" description="Basic residues" evidence="7">
    <location>
        <begin position="22"/>
        <end position="33"/>
    </location>
</feature>
<dbReference type="AlphaFoldDB" id="A0A2A2HBG2"/>
<feature type="domain" description="Large ribosomal subunit protein uL15/eL18" evidence="8">
    <location>
        <begin position="72"/>
        <end position="143"/>
    </location>
</feature>
<comment type="caution">
    <text evidence="9">The sequence shown here is derived from an EMBL/GenBank/DDBJ whole genome shotgun (WGS) entry which is preliminary data.</text>
</comment>
<evidence type="ECO:0000313" key="11">
    <source>
        <dbReference type="Proteomes" id="UP000217528"/>
    </source>
</evidence>
<dbReference type="InterPro" id="IPR030878">
    <property type="entry name" value="Ribosomal_uL15"/>
</dbReference>
<keyword evidence="5" id="KW-0694">RNA-binding</keyword>
<keyword evidence="5" id="KW-0699">rRNA-binding</keyword>
<evidence type="ECO:0000256" key="7">
    <source>
        <dbReference type="SAM" id="MobiDB-lite"/>
    </source>
</evidence>
<keyword evidence="2 5" id="KW-0689">Ribosomal protein</keyword>
<dbReference type="RefSeq" id="WP_095609289.1">
    <property type="nucleotide sequence ID" value="NZ_CANQEZ010000004.1"/>
</dbReference>
<evidence type="ECO:0000256" key="5">
    <source>
        <dbReference type="HAMAP-Rule" id="MF_01341"/>
    </source>
</evidence>
<dbReference type="InterPro" id="IPR001196">
    <property type="entry name" value="Ribosomal_uL15_CS"/>
</dbReference>
<dbReference type="EMBL" id="LMVN01000027">
    <property type="protein sequence ID" value="PAV06650.1"/>
    <property type="molecule type" value="Genomic_DNA"/>
</dbReference>
<dbReference type="GO" id="GO:0019843">
    <property type="term" value="F:rRNA binding"/>
    <property type="evidence" value="ECO:0007669"/>
    <property type="project" value="UniProtKB-UniRule"/>
</dbReference>
<reference evidence="9 11" key="2">
    <citation type="journal article" date="2017" name="BMC Genomics">
        <title>Genomic analysis of methanogenic archaea reveals a shift towards energy conservation.</title>
        <authorList>
            <person name="Gilmore S.P."/>
            <person name="Henske J.K."/>
            <person name="Sexton J.A."/>
            <person name="Solomon K.V."/>
            <person name="Seppala S."/>
            <person name="Yoo J.I."/>
            <person name="Huyett L.M."/>
            <person name="Pressman A."/>
            <person name="Cogan J.Z."/>
            <person name="Kivenson V."/>
            <person name="Peng X."/>
            <person name="Tan Y."/>
            <person name="Valentine D.L."/>
            <person name="O'Malley M.A."/>
        </authorList>
    </citation>
    <scope>NUCLEOTIDE SEQUENCE [LARGE SCALE GENOMIC DNA]</scope>
    <source>
        <strain evidence="9 11">1R-7</strain>
    </source>
</reference>
<organism evidence="9 11">
    <name type="scientific">Methanosphaera cuniculi</name>
    <dbReference type="NCBI Taxonomy" id="1077256"/>
    <lineage>
        <taxon>Archaea</taxon>
        <taxon>Methanobacteriati</taxon>
        <taxon>Methanobacteriota</taxon>
        <taxon>Methanomada group</taxon>
        <taxon>Methanobacteria</taxon>
        <taxon>Methanobacteriales</taxon>
        <taxon>Methanobacteriaceae</taxon>
        <taxon>Methanosphaera</taxon>
    </lineage>
</organism>
<comment type="subunit">
    <text evidence="5">Part of the 50S ribosomal subunit.</text>
</comment>